<proteinExistence type="predicted"/>
<protein>
    <recommendedName>
        <fullName evidence="2">Serine aminopeptidase S33 domain-containing protein</fullName>
    </recommendedName>
</protein>
<dbReference type="AlphaFoldDB" id="A0A507FRE0"/>
<dbReference type="GO" id="GO:0004553">
    <property type="term" value="F:hydrolase activity, hydrolyzing O-glycosyl compounds"/>
    <property type="evidence" value="ECO:0007669"/>
    <property type="project" value="TreeGrafter"/>
</dbReference>
<reference evidence="3 4" key="1">
    <citation type="journal article" date="2019" name="Sci. Rep.">
        <title>Comparative genomics of chytrid fungi reveal insights into the obligate biotrophic and pathogenic lifestyle of Synchytrium endobioticum.</title>
        <authorList>
            <person name="van de Vossenberg B.T.L.H."/>
            <person name="Warris S."/>
            <person name="Nguyen H.D.T."/>
            <person name="van Gent-Pelzer M.P.E."/>
            <person name="Joly D.L."/>
            <person name="van de Geest H.C."/>
            <person name="Bonants P.J.M."/>
            <person name="Smith D.S."/>
            <person name="Levesque C.A."/>
            <person name="van der Lee T.A.J."/>
        </authorList>
    </citation>
    <scope>NUCLEOTIDE SEQUENCE [LARGE SCALE GENOMIC DNA]</scope>
    <source>
        <strain evidence="3 4">CBS 675.73</strain>
    </source>
</reference>
<evidence type="ECO:0000259" key="2">
    <source>
        <dbReference type="Pfam" id="PF12146"/>
    </source>
</evidence>
<name>A0A507FRE0_9FUNG</name>
<keyword evidence="4" id="KW-1185">Reference proteome</keyword>
<evidence type="ECO:0000313" key="3">
    <source>
        <dbReference type="EMBL" id="TPX78220.1"/>
    </source>
</evidence>
<dbReference type="STRING" id="246404.A0A507FRE0"/>
<evidence type="ECO:0000313" key="4">
    <source>
        <dbReference type="Proteomes" id="UP000320333"/>
    </source>
</evidence>
<dbReference type="SUPFAM" id="SSF53474">
    <property type="entry name" value="alpha/beta-Hydrolases"/>
    <property type="match status" value="1"/>
</dbReference>
<dbReference type="InterPro" id="IPR029058">
    <property type="entry name" value="AB_hydrolase_fold"/>
</dbReference>
<dbReference type="Pfam" id="PF12146">
    <property type="entry name" value="Hydrolase_4"/>
    <property type="match status" value="1"/>
</dbReference>
<dbReference type="Proteomes" id="UP000320333">
    <property type="component" value="Unassembled WGS sequence"/>
</dbReference>
<dbReference type="OrthoDB" id="408373at2759"/>
<dbReference type="EMBL" id="QEAP01000007">
    <property type="protein sequence ID" value="TPX78220.1"/>
    <property type="molecule type" value="Genomic_DNA"/>
</dbReference>
<dbReference type="Gene3D" id="3.40.50.1820">
    <property type="entry name" value="alpha/beta hydrolase"/>
    <property type="match status" value="1"/>
</dbReference>
<dbReference type="InterPro" id="IPR052382">
    <property type="entry name" value="ABHD10_acyl-thioesterase"/>
</dbReference>
<feature type="domain" description="Serine aminopeptidase S33" evidence="2">
    <location>
        <begin position="39"/>
        <end position="148"/>
    </location>
</feature>
<sequence>MSFNTTTISLKSGRQLTAAIVIPSTHTGSSRTRDEVPAVMLVNGFRSSFRNSRKATHLAKFATSTLETHFVTYDHAGHGSDPETPFNECTMTMWKNDLCELLDASSGLLGTKKRVLLVGASMGLHLSLLAAHARPERVAGIVGVGGSVNCVSLVRDFENNVEVECDVWIRPSSYDSSGYPIHRKLVESIRDEHIPKLGFDVRCPIELVHGMRDNDVHFQAAIAAAECVTSDRVSVVLVKDGDHRMSEDHHLHFITDAITRLVSLVA</sequence>
<evidence type="ECO:0000256" key="1">
    <source>
        <dbReference type="ARBA" id="ARBA00022801"/>
    </source>
</evidence>
<dbReference type="PANTHER" id="PTHR16138">
    <property type="entry name" value="MYCOPHENOLIC ACID ACYL-GLUCURONIDE ESTERASE, MITOCHONDRIAL"/>
    <property type="match status" value="1"/>
</dbReference>
<comment type="caution">
    <text evidence="3">The sequence shown here is derived from an EMBL/GenBank/DDBJ whole genome shotgun (WGS) entry which is preliminary data.</text>
</comment>
<dbReference type="InterPro" id="IPR022742">
    <property type="entry name" value="Hydrolase_4"/>
</dbReference>
<gene>
    <name evidence="3" type="ORF">CcCBS67573_g00517</name>
</gene>
<accession>A0A507FRE0</accession>
<keyword evidence="1" id="KW-0378">Hydrolase</keyword>
<organism evidence="3 4">
    <name type="scientific">Chytriomyces confervae</name>
    <dbReference type="NCBI Taxonomy" id="246404"/>
    <lineage>
        <taxon>Eukaryota</taxon>
        <taxon>Fungi</taxon>
        <taxon>Fungi incertae sedis</taxon>
        <taxon>Chytridiomycota</taxon>
        <taxon>Chytridiomycota incertae sedis</taxon>
        <taxon>Chytridiomycetes</taxon>
        <taxon>Chytridiales</taxon>
        <taxon>Chytriomycetaceae</taxon>
        <taxon>Chytriomyces</taxon>
    </lineage>
</organism>
<dbReference type="PANTHER" id="PTHR16138:SF7">
    <property type="entry name" value="PALMITOYL-PROTEIN THIOESTERASE ABHD10, MITOCHONDRIAL"/>
    <property type="match status" value="1"/>
</dbReference>